<name>A0A8H3X6L9_GIGMA</name>
<proteinExistence type="predicted"/>
<evidence type="ECO:0000313" key="3">
    <source>
        <dbReference type="Proteomes" id="UP000439903"/>
    </source>
</evidence>
<feature type="compositionally biased region" description="Low complexity" evidence="1">
    <location>
        <begin position="97"/>
        <end position="110"/>
    </location>
</feature>
<evidence type="ECO:0000313" key="2">
    <source>
        <dbReference type="EMBL" id="KAF0415746.1"/>
    </source>
</evidence>
<dbReference type="AlphaFoldDB" id="A0A8H3X6L9"/>
<reference evidence="2 3" key="1">
    <citation type="journal article" date="2019" name="Environ. Microbiol.">
        <title>At the nexus of three kingdoms: the genome of the mycorrhizal fungus Gigaspora margarita provides insights into plant, endobacterial and fungal interactions.</title>
        <authorList>
            <person name="Venice F."/>
            <person name="Ghignone S."/>
            <person name="Salvioli di Fossalunga A."/>
            <person name="Amselem J."/>
            <person name="Novero M."/>
            <person name="Xianan X."/>
            <person name="Sedzielewska Toro K."/>
            <person name="Morin E."/>
            <person name="Lipzen A."/>
            <person name="Grigoriev I.V."/>
            <person name="Henrissat B."/>
            <person name="Martin F.M."/>
            <person name="Bonfante P."/>
        </authorList>
    </citation>
    <scope>NUCLEOTIDE SEQUENCE [LARGE SCALE GENOMIC DNA]</scope>
    <source>
        <strain evidence="2 3">BEG34</strain>
    </source>
</reference>
<feature type="compositionally biased region" description="Low complexity" evidence="1">
    <location>
        <begin position="77"/>
        <end position="87"/>
    </location>
</feature>
<feature type="region of interest" description="Disordered" evidence="1">
    <location>
        <begin position="538"/>
        <end position="561"/>
    </location>
</feature>
<dbReference type="EMBL" id="WTPW01001767">
    <property type="protein sequence ID" value="KAF0415746.1"/>
    <property type="molecule type" value="Genomic_DNA"/>
</dbReference>
<feature type="compositionally biased region" description="Basic and acidic residues" evidence="1">
    <location>
        <begin position="551"/>
        <end position="561"/>
    </location>
</feature>
<keyword evidence="3" id="KW-1185">Reference proteome</keyword>
<protein>
    <submittedName>
        <fullName evidence="2">Uncharacterized protein</fullName>
    </submittedName>
</protein>
<feature type="compositionally biased region" description="Basic residues" evidence="1">
    <location>
        <begin position="541"/>
        <end position="550"/>
    </location>
</feature>
<feature type="region of interest" description="Disordered" evidence="1">
    <location>
        <begin position="77"/>
        <end position="110"/>
    </location>
</feature>
<feature type="unsure residue" description="D or N" evidence="2">
    <location>
        <position position="410"/>
    </location>
</feature>
<dbReference type="Proteomes" id="UP000439903">
    <property type="component" value="Unassembled WGS sequence"/>
</dbReference>
<accession>A0A8H3X6L9</accession>
<gene>
    <name evidence="2" type="ORF">F8M41_007577</name>
</gene>
<dbReference type="OrthoDB" id="2438616at2759"/>
<evidence type="ECO:0000256" key="1">
    <source>
        <dbReference type="SAM" id="MobiDB-lite"/>
    </source>
</evidence>
<comment type="caution">
    <text evidence="2">The sequence shown here is derived from an EMBL/GenBank/DDBJ whole genome shotgun (WGS) entry which is preliminary data.</text>
</comment>
<sequence length="561" mass="64591">MTRQQPKGVDFFNKYDKKDWNYEAFLLYISNEKIIINDPFNGWVSCLEYVKANFKRYNTTPYQINKIMKKNINNSKSEANNSKAESNGSLSSPLTASPVSNRSSLSPSSSLSPLVISNLSPNGESFSATNLGPSALKSLSLKKSKLSSKVGLNLSSKNNTGISFIPRLLSSSKLSPFVEKNKENVPLFGGDDTILENGATIRELMLPIYENADAYDVIKIGVLFINDRLYENYPYNLILKKYQQNLDDLVPSSEISERISKRINEISDISDIKEAERVIKSWHNNDELFSDDFDASILNFIRNLFEKIWRFFGLESRYWDFNHTEGHISSALLFEMFFNLFYDKNYAVEAQKELFANKERRNQFKTLSDNLLRALIPDITVTNLEYDVEFLIVEHGKLLSLNDKKKELGDTAKSCTMLHDMIRRIHNNLTFCDSQSVQEFENFRVIAVVTSALEIKVFTLNLAGKELYIFQQIAGCILPSRVQMYNSQLLRDNIITLIKIRILSDKNFNIYNKLYKQQFELEAPCHQIKLTFDISTSPQRQVKKEKKTIKNKPEKHDDENN</sequence>
<organism evidence="2 3">
    <name type="scientific">Gigaspora margarita</name>
    <dbReference type="NCBI Taxonomy" id="4874"/>
    <lineage>
        <taxon>Eukaryota</taxon>
        <taxon>Fungi</taxon>
        <taxon>Fungi incertae sedis</taxon>
        <taxon>Mucoromycota</taxon>
        <taxon>Glomeromycotina</taxon>
        <taxon>Glomeromycetes</taxon>
        <taxon>Diversisporales</taxon>
        <taxon>Gigasporaceae</taxon>
        <taxon>Gigaspora</taxon>
    </lineage>
</organism>